<dbReference type="SUPFAM" id="SSF47413">
    <property type="entry name" value="lambda repressor-like DNA-binding domains"/>
    <property type="match status" value="1"/>
</dbReference>
<accession>A0A2H0X032</accession>
<dbReference type="PANTHER" id="PTHR46797:SF1">
    <property type="entry name" value="METHYLPHOSPHONATE SYNTHASE"/>
    <property type="match status" value="1"/>
</dbReference>
<evidence type="ECO:0000313" key="4">
    <source>
        <dbReference type="Proteomes" id="UP000229574"/>
    </source>
</evidence>
<evidence type="ECO:0000313" key="3">
    <source>
        <dbReference type="EMBL" id="PIS18272.1"/>
    </source>
</evidence>
<dbReference type="InterPro" id="IPR001387">
    <property type="entry name" value="Cro/C1-type_HTH"/>
</dbReference>
<proteinExistence type="predicted"/>
<reference evidence="4" key="1">
    <citation type="submission" date="2017-09" db="EMBL/GenBank/DDBJ databases">
        <title>Depth-based differentiation of microbial function through sediment-hosted aquifers and enrichment of novel symbionts in the deep terrestrial subsurface.</title>
        <authorList>
            <person name="Probst A.J."/>
            <person name="Ladd B."/>
            <person name="Jarett J.K."/>
            <person name="Geller-Mcgrath D.E."/>
            <person name="Sieber C.M.K."/>
            <person name="Emerson J.B."/>
            <person name="Anantharaman K."/>
            <person name="Thomas B.C."/>
            <person name="Malmstrom R."/>
            <person name="Stieglmeier M."/>
            <person name="Klingl A."/>
            <person name="Woyke T."/>
            <person name="Ryan C.M."/>
            <person name="Banfield J.F."/>
        </authorList>
    </citation>
    <scope>NUCLEOTIDE SEQUENCE [LARGE SCALE GENOMIC DNA]</scope>
</reference>
<dbReference type="PROSITE" id="PS50943">
    <property type="entry name" value="HTH_CROC1"/>
    <property type="match status" value="1"/>
</dbReference>
<name>A0A2H0X032_9BACT</name>
<evidence type="ECO:0000256" key="1">
    <source>
        <dbReference type="ARBA" id="ARBA00023125"/>
    </source>
</evidence>
<dbReference type="CDD" id="cd00093">
    <property type="entry name" value="HTH_XRE"/>
    <property type="match status" value="1"/>
</dbReference>
<dbReference type="InterPro" id="IPR010982">
    <property type="entry name" value="Lambda_DNA-bd_dom_sf"/>
</dbReference>
<dbReference type="Proteomes" id="UP000229574">
    <property type="component" value="Unassembled WGS sequence"/>
</dbReference>
<dbReference type="InterPro" id="IPR050807">
    <property type="entry name" value="TransReg_Diox_bact_type"/>
</dbReference>
<keyword evidence="1" id="KW-0238">DNA-binding</keyword>
<dbReference type="Gene3D" id="1.10.260.40">
    <property type="entry name" value="lambda repressor-like DNA-binding domains"/>
    <property type="match status" value="1"/>
</dbReference>
<evidence type="ECO:0000259" key="2">
    <source>
        <dbReference type="PROSITE" id="PS50943"/>
    </source>
</evidence>
<dbReference type="AlphaFoldDB" id="A0A2H0X032"/>
<dbReference type="GO" id="GO:0005829">
    <property type="term" value="C:cytosol"/>
    <property type="evidence" value="ECO:0007669"/>
    <property type="project" value="TreeGrafter"/>
</dbReference>
<dbReference type="Pfam" id="PF01381">
    <property type="entry name" value="HTH_3"/>
    <property type="match status" value="1"/>
</dbReference>
<dbReference type="PANTHER" id="PTHR46797">
    <property type="entry name" value="HTH-TYPE TRANSCRIPTIONAL REGULATOR"/>
    <property type="match status" value="1"/>
</dbReference>
<comment type="caution">
    <text evidence="3">The sequence shown here is derived from an EMBL/GenBank/DDBJ whole genome shotgun (WGS) entry which is preliminary data.</text>
</comment>
<feature type="domain" description="HTH cro/C1-type" evidence="2">
    <location>
        <begin position="40"/>
        <end position="94"/>
    </location>
</feature>
<organism evidence="3 4">
    <name type="scientific">Candidatus Collierbacteria bacterium CG09_land_8_20_14_0_10_46_12</name>
    <dbReference type="NCBI Taxonomy" id="1974533"/>
    <lineage>
        <taxon>Bacteria</taxon>
        <taxon>Candidatus Collieribacteriota</taxon>
    </lineage>
</organism>
<protein>
    <submittedName>
        <fullName evidence="3">Transcriptional regulator</fullName>
    </submittedName>
</protein>
<sequence length="96" mass="10777">MIKQANKDDLDKTLSRLIGNPAFRQEWSKSEIQYQLGRQIIQVRIMRKFSQSTLAHKAGTTQAVISRIESAGVSPSIQLIDRIAQALGKTLEIRLA</sequence>
<dbReference type="SMART" id="SM00530">
    <property type="entry name" value="HTH_XRE"/>
    <property type="match status" value="1"/>
</dbReference>
<dbReference type="GO" id="GO:0003677">
    <property type="term" value="F:DNA binding"/>
    <property type="evidence" value="ECO:0007669"/>
    <property type="project" value="UniProtKB-KW"/>
</dbReference>
<gene>
    <name evidence="3" type="ORF">COT54_00170</name>
</gene>
<dbReference type="EMBL" id="PEYY01000006">
    <property type="protein sequence ID" value="PIS18272.1"/>
    <property type="molecule type" value="Genomic_DNA"/>
</dbReference>
<dbReference type="GO" id="GO:0003700">
    <property type="term" value="F:DNA-binding transcription factor activity"/>
    <property type="evidence" value="ECO:0007669"/>
    <property type="project" value="TreeGrafter"/>
</dbReference>